<organism evidence="2">
    <name type="scientific">Panicum hallii</name>
    <dbReference type="NCBI Taxonomy" id="206008"/>
    <lineage>
        <taxon>Eukaryota</taxon>
        <taxon>Viridiplantae</taxon>
        <taxon>Streptophyta</taxon>
        <taxon>Embryophyta</taxon>
        <taxon>Tracheophyta</taxon>
        <taxon>Spermatophyta</taxon>
        <taxon>Magnoliopsida</taxon>
        <taxon>Liliopsida</taxon>
        <taxon>Poales</taxon>
        <taxon>Poaceae</taxon>
        <taxon>PACMAD clade</taxon>
        <taxon>Panicoideae</taxon>
        <taxon>Panicodae</taxon>
        <taxon>Paniceae</taxon>
        <taxon>Panicinae</taxon>
        <taxon>Panicum</taxon>
        <taxon>Panicum sect. Panicum</taxon>
    </lineage>
</organism>
<feature type="region of interest" description="Disordered" evidence="1">
    <location>
        <begin position="131"/>
        <end position="167"/>
    </location>
</feature>
<evidence type="ECO:0000313" key="2">
    <source>
        <dbReference type="EMBL" id="PVH37029.1"/>
    </source>
</evidence>
<proteinExistence type="predicted"/>
<evidence type="ECO:0000256" key="1">
    <source>
        <dbReference type="SAM" id="MobiDB-lite"/>
    </source>
</evidence>
<reference evidence="2" key="1">
    <citation type="submission" date="2018-04" db="EMBL/GenBank/DDBJ databases">
        <title>WGS assembly of Panicum hallii.</title>
        <authorList>
            <person name="Lovell J."/>
            <person name="Jenkins J."/>
            <person name="Lowry D."/>
            <person name="Mamidi S."/>
            <person name="Sreedasyam A."/>
            <person name="Weng X."/>
            <person name="Barry K."/>
            <person name="Bonette J."/>
            <person name="Campitelli B."/>
            <person name="Daum C."/>
            <person name="Gordon S."/>
            <person name="Gould B."/>
            <person name="Lipzen A."/>
            <person name="Macqueen A."/>
            <person name="Palacio-Mejia J."/>
            <person name="Plott C."/>
            <person name="Shakirov E."/>
            <person name="Shu S."/>
            <person name="Yoshinaga Y."/>
            <person name="Zane M."/>
            <person name="Rokhsar D."/>
            <person name="Grimwood J."/>
            <person name="Schmutz J."/>
            <person name="Juenger T."/>
        </authorList>
    </citation>
    <scope>NUCLEOTIDE SEQUENCE [LARGE SCALE GENOMIC DNA]</scope>
    <source>
        <strain evidence="2">FIL2</strain>
    </source>
</reference>
<dbReference type="AlphaFoldDB" id="A0A2T8IH82"/>
<dbReference type="Gramene" id="PVH37029">
    <property type="protein sequence ID" value="PVH37029"/>
    <property type="gene ID" value="PAHAL_6G225100"/>
</dbReference>
<protein>
    <submittedName>
        <fullName evidence="2">Uncharacterized protein</fullName>
    </submittedName>
</protein>
<sequence>MFILPVAVFMTANPDSRCGSGFATDIGAQSVVAGRGQRPGLLGSAPKARCSSQAMQMICGSRYTGPSGQSTDVWSRYEVDDGKLSADFTSSEARRALVIRYSGRLLPLSTRATSRAARQIRSNSRAAAALLSKQGKHGTNSGHSWCSGGGAEPSGRRRRCRADDGPAGERLAFPLPLRCPLARRRRAAAFNARRPAGATSATCLSGALSGCAVLPICPAQVGGPARSTVGLRPRHVAQGSDTRIGQGARRPGQQKGGTGSEGISPWAREYRMEAAVSPFFL</sequence>
<gene>
    <name evidence="2" type="ORF">PAHAL_6G225100</name>
</gene>
<accession>A0A2T8IH82</accession>
<name>A0A2T8IH82_9POAL</name>
<dbReference type="Proteomes" id="UP000243499">
    <property type="component" value="Chromosome 6"/>
</dbReference>
<dbReference type="EMBL" id="CM008051">
    <property type="protein sequence ID" value="PVH37029.1"/>
    <property type="molecule type" value="Genomic_DNA"/>
</dbReference>
<feature type="region of interest" description="Disordered" evidence="1">
    <location>
        <begin position="228"/>
        <end position="264"/>
    </location>
</feature>